<name>A0ABW4KGT4_9BACI</name>
<dbReference type="InterPro" id="IPR032466">
    <property type="entry name" value="Metal_Hydrolase"/>
</dbReference>
<dbReference type="InterPro" id="IPR013108">
    <property type="entry name" value="Amidohydro_3"/>
</dbReference>
<dbReference type="Proteomes" id="UP001597301">
    <property type="component" value="Unassembled WGS sequence"/>
</dbReference>
<protein>
    <submittedName>
        <fullName evidence="2">Amidohydrolase</fullName>
        <ecNumber evidence="2">3.5.-.-</ecNumber>
    </submittedName>
</protein>
<dbReference type="PANTHER" id="PTHR22642">
    <property type="entry name" value="IMIDAZOLONEPROPIONASE"/>
    <property type="match status" value="1"/>
</dbReference>
<evidence type="ECO:0000259" key="1">
    <source>
        <dbReference type="Pfam" id="PF07969"/>
    </source>
</evidence>
<proteinExistence type="predicted"/>
<dbReference type="Gene3D" id="3.20.20.140">
    <property type="entry name" value="Metal-dependent hydrolases"/>
    <property type="match status" value="1"/>
</dbReference>
<accession>A0ABW4KGT4</accession>
<keyword evidence="2" id="KW-0378">Hydrolase</keyword>
<dbReference type="SUPFAM" id="SSF51338">
    <property type="entry name" value="Composite domain of metallo-dependent hydrolases"/>
    <property type="match status" value="1"/>
</dbReference>
<dbReference type="CDD" id="cd01300">
    <property type="entry name" value="YtcJ_like"/>
    <property type="match status" value="1"/>
</dbReference>
<dbReference type="Gene3D" id="3.10.310.70">
    <property type="match status" value="1"/>
</dbReference>
<dbReference type="EMBL" id="JBHUEO010000013">
    <property type="protein sequence ID" value="MFD1706431.1"/>
    <property type="molecule type" value="Genomic_DNA"/>
</dbReference>
<evidence type="ECO:0000313" key="2">
    <source>
        <dbReference type="EMBL" id="MFD1706431.1"/>
    </source>
</evidence>
<dbReference type="Gene3D" id="2.30.40.10">
    <property type="entry name" value="Urease, subunit C, domain 1"/>
    <property type="match status" value="1"/>
</dbReference>
<dbReference type="EC" id="3.5.-.-" evidence="2"/>
<dbReference type="Pfam" id="PF07969">
    <property type="entry name" value="Amidohydro_3"/>
    <property type="match status" value="1"/>
</dbReference>
<gene>
    <name evidence="2" type="ORF">ACFSCZ_06635</name>
</gene>
<sequence length="538" mass="58738">MITADLVLYNGEIVSMDNHGTITEAIAVKDGKIVQVGSYSDMKHTIHDKTTVIDLDGKTVLPGFIDAHQHIFQTGYNLMNVNCGKSSINEIVTAIEEAAKEKENENEWIIGWGLNEANIAEKRLPDASDLSHIPNPVYITRFCLHTAVVNDKALSIAGINNGTPDPDGGEIIRNADGSVKGILRETAMDLMKEHLPPYSTHSLKEAVKCASDHYRKNGITHVHEAGLGFLTGTMNELRALIEMSLDGTLGVRMNGMILESYFKEAKQLGLLTGFGNSLFKIGAIKMFADGTLSGQTAAVNQPYTNSVDNTGILIYSPEELSEKIIGAHKAGFQVAVHGIGDRAIEHILSAYERALKLYPREDHRHRIEHCGIIHEEIVDRLKESDIIAVPHPGIVHFAGDTYKRVLNEQVVKGLYAVKTLLDAGILVAGSSDSPVIPCSPLIGMYTAMSRESIQGDKIVPQEGIPLYDAVKMYTINAAKAAFTDHEVGSIEIGKFADLTILPGGFMNYSAVEVKETEVEMTIIDGEIVYQKELEIHSV</sequence>
<evidence type="ECO:0000313" key="3">
    <source>
        <dbReference type="Proteomes" id="UP001597301"/>
    </source>
</evidence>
<dbReference type="PANTHER" id="PTHR22642:SF2">
    <property type="entry name" value="PROTEIN LONG AFTER FAR-RED 3"/>
    <property type="match status" value="1"/>
</dbReference>
<reference evidence="3" key="1">
    <citation type="journal article" date="2019" name="Int. J. Syst. Evol. Microbiol.">
        <title>The Global Catalogue of Microorganisms (GCM) 10K type strain sequencing project: providing services to taxonomists for standard genome sequencing and annotation.</title>
        <authorList>
            <consortium name="The Broad Institute Genomics Platform"/>
            <consortium name="The Broad Institute Genome Sequencing Center for Infectious Disease"/>
            <person name="Wu L."/>
            <person name="Ma J."/>
        </authorList>
    </citation>
    <scope>NUCLEOTIDE SEQUENCE [LARGE SCALE GENOMIC DNA]</scope>
    <source>
        <strain evidence="3">CGMCC 1.12295</strain>
    </source>
</reference>
<comment type="caution">
    <text evidence="2">The sequence shown here is derived from an EMBL/GenBank/DDBJ whole genome shotgun (WGS) entry which is preliminary data.</text>
</comment>
<dbReference type="InterPro" id="IPR011059">
    <property type="entry name" value="Metal-dep_hydrolase_composite"/>
</dbReference>
<dbReference type="GO" id="GO:0016787">
    <property type="term" value="F:hydrolase activity"/>
    <property type="evidence" value="ECO:0007669"/>
    <property type="project" value="UniProtKB-KW"/>
</dbReference>
<keyword evidence="3" id="KW-1185">Reference proteome</keyword>
<dbReference type="RefSeq" id="WP_380773036.1">
    <property type="nucleotide sequence ID" value="NZ_JBHUEO010000013.1"/>
</dbReference>
<dbReference type="SUPFAM" id="SSF51556">
    <property type="entry name" value="Metallo-dependent hydrolases"/>
    <property type="match status" value="1"/>
</dbReference>
<dbReference type="InterPro" id="IPR033932">
    <property type="entry name" value="YtcJ-like"/>
</dbReference>
<organism evidence="2 3">
    <name type="scientific">Siminovitchia sediminis</name>
    <dbReference type="NCBI Taxonomy" id="1274353"/>
    <lineage>
        <taxon>Bacteria</taxon>
        <taxon>Bacillati</taxon>
        <taxon>Bacillota</taxon>
        <taxon>Bacilli</taxon>
        <taxon>Bacillales</taxon>
        <taxon>Bacillaceae</taxon>
        <taxon>Siminovitchia</taxon>
    </lineage>
</organism>
<feature type="domain" description="Amidohydrolase 3" evidence="1">
    <location>
        <begin position="52"/>
        <end position="529"/>
    </location>
</feature>